<gene>
    <name evidence="1" type="ORF">NQ491_04085</name>
</gene>
<sequence>MEYAENERELAEKLGYTKSSFSQIVNGKVPLSERFVQKLASVDRNINEVWIMTGEGNMLNSVEAGTSVVTIPANVWEVIQTQAESLKSKDKQIDELVALLKQQIAEGKKMPAQQGGNATSAVAG</sequence>
<evidence type="ECO:0000313" key="1">
    <source>
        <dbReference type="EMBL" id="UWN57963.1"/>
    </source>
</evidence>
<dbReference type="InterPro" id="IPR001387">
    <property type="entry name" value="Cro/C1-type_HTH"/>
</dbReference>
<evidence type="ECO:0000313" key="2">
    <source>
        <dbReference type="Proteomes" id="UP001059295"/>
    </source>
</evidence>
<keyword evidence="2" id="KW-1185">Reference proteome</keyword>
<dbReference type="InterPro" id="IPR010982">
    <property type="entry name" value="Lambda_DNA-bd_dom_sf"/>
</dbReference>
<reference evidence="1" key="1">
    <citation type="journal article" date="2022" name="Cell">
        <title>Design, construction, and in vivo augmentation of a complex gut microbiome.</title>
        <authorList>
            <person name="Cheng A.G."/>
            <person name="Ho P.Y."/>
            <person name="Aranda-Diaz A."/>
            <person name="Jain S."/>
            <person name="Yu F.B."/>
            <person name="Meng X."/>
            <person name="Wang M."/>
            <person name="Iakiviak M."/>
            <person name="Nagashima K."/>
            <person name="Zhao A."/>
            <person name="Murugkar P."/>
            <person name="Patil A."/>
            <person name="Atabakhsh K."/>
            <person name="Weakley A."/>
            <person name="Yan J."/>
            <person name="Brumbaugh A.R."/>
            <person name="Higginbottom S."/>
            <person name="Dimas A."/>
            <person name="Shiver A.L."/>
            <person name="Deutschbauer A."/>
            <person name="Neff N."/>
            <person name="Sonnenburg J.L."/>
            <person name="Huang K.C."/>
            <person name="Fischbach M.A."/>
        </authorList>
    </citation>
    <scope>NUCLEOTIDE SEQUENCE</scope>
    <source>
        <strain evidence="1">AP11</strain>
    </source>
</reference>
<name>A0ABY5V281_9BACT</name>
<organism evidence="1 2">
    <name type="scientific">Alistipes ihumii AP11</name>
    <dbReference type="NCBI Taxonomy" id="1211813"/>
    <lineage>
        <taxon>Bacteria</taxon>
        <taxon>Pseudomonadati</taxon>
        <taxon>Bacteroidota</taxon>
        <taxon>Bacteroidia</taxon>
        <taxon>Bacteroidales</taxon>
        <taxon>Rikenellaceae</taxon>
        <taxon>Alistipes</taxon>
    </lineage>
</organism>
<dbReference type="EMBL" id="CP102294">
    <property type="protein sequence ID" value="UWN57963.1"/>
    <property type="molecule type" value="Genomic_DNA"/>
</dbReference>
<dbReference type="CDD" id="cd00093">
    <property type="entry name" value="HTH_XRE"/>
    <property type="match status" value="1"/>
</dbReference>
<dbReference type="GeneID" id="82890885"/>
<proteinExistence type="predicted"/>
<dbReference type="Proteomes" id="UP001059295">
    <property type="component" value="Chromosome"/>
</dbReference>
<protein>
    <submittedName>
        <fullName evidence="1">Helix-turn-helix transcriptional regulator</fullName>
    </submittedName>
</protein>
<dbReference type="RefSeq" id="WP_229028831.1">
    <property type="nucleotide sequence ID" value="NZ_CAPH01000015.1"/>
</dbReference>
<dbReference type="SUPFAM" id="SSF47413">
    <property type="entry name" value="lambda repressor-like DNA-binding domains"/>
    <property type="match status" value="1"/>
</dbReference>
<accession>A0ABY5V281</accession>
<dbReference type="Gene3D" id="1.10.260.40">
    <property type="entry name" value="lambda repressor-like DNA-binding domains"/>
    <property type="match status" value="1"/>
</dbReference>